<name>A0ABV3U9E3_9GAMM</name>
<dbReference type="RefSeq" id="WP_368382897.1">
    <property type="nucleotide sequence ID" value="NZ_JBFRYA010000019.1"/>
</dbReference>
<keyword evidence="2" id="KW-1185">Reference proteome</keyword>
<feature type="non-terminal residue" evidence="1">
    <location>
        <position position="1"/>
    </location>
</feature>
<reference evidence="1 2" key="1">
    <citation type="journal article" date="2011" name="Int. J. Syst. Evol. Microbiol.">
        <title>Zhongshania antarctica gen. nov., sp. nov. and Zhongshania guokunii sp. nov., gammaproteobacteria respectively isolated from coastal attached (fast) ice and surface seawater of the Antarctic.</title>
        <authorList>
            <person name="Li H.J."/>
            <person name="Zhang X.Y."/>
            <person name="Chen C.X."/>
            <person name="Zhang Y.J."/>
            <person name="Gao Z.M."/>
            <person name="Yu Y."/>
            <person name="Chen X.L."/>
            <person name="Chen B."/>
            <person name="Zhang Y.Z."/>
        </authorList>
    </citation>
    <scope>NUCLEOTIDE SEQUENCE [LARGE SCALE GENOMIC DNA]</scope>
    <source>
        <strain evidence="1 2">ZS6-22T</strain>
    </source>
</reference>
<gene>
    <name evidence="1" type="ORF">AB4876_16805</name>
</gene>
<dbReference type="EMBL" id="JBFRYA010000019">
    <property type="protein sequence ID" value="MEX1670583.1"/>
    <property type="molecule type" value="Genomic_DNA"/>
</dbReference>
<proteinExistence type="predicted"/>
<evidence type="ECO:0000313" key="1">
    <source>
        <dbReference type="EMBL" id="MEX1670583.1"/>
    </source>
</evidence>
<sequence length="131" mass="14639">QLLVSSHHHFISCRRKRGELTFSWPLLLPDQMMHFGFESASKNSGHEKTDSAAERVHEAVDRAAAMAGTSEERLKELADELRGHADKLAESARSRSEEVTTAVGDYTRENPIKSIGLAFLLGTILAYIFRK</sequence>
<evidence type="ECO:0000313" key="2">
    <source>
        <dbReference type="Proteomes" id="UP001557485"/>
    </source>
</evidence>
<accession>A0ABV3U9E3</accession>
<protein>
    <submittedName>
        <fullName evidence="1">YqjD family protein</fullName>
    </submittedName>
</protein>
<organism evidence="1 2">
    <name type="scientific">Zhongshania guokunii</name>
    <dbReference type="NCBI Taxonomy" id="641783"/>
    <lineage>
        <taxon>Bacteria</taxon>
        <taxon>Pseudomonadati</taxon>
        <taxon>Pseudomonadota</taxon>
        <taxon>Gammaproteobacteria</taxon>
        <taxon>Cellvibrionales</taxon>
        <taxon>Spongiibacteraceae</taxon>
        <taxon>Zhongshania</taxon>
    </lineage>
</organism>
<comment type="caution">
    <text evidence="1">The sequence shown here is derived from an EMBL/GenBank/DDBJ whole genome shotgun (WGS) entry which is preliminary data.</text>
</comment>
<dbReference type="Proteomes" id="UP001557485">
    <property type="component" value="Unassembled WGS sequence"/>
</dbReference>